<dbReference type="EMBL" id="KN834780">
    <property type="protein sequence ID" value="KIK59215.1"/>
    <property type="molecule type" value="Genomic_DNA"/>
</dbReference>
<dbReference type="InterPro" id="IPR011989">
    <property type="entry name" value="ARM-like"/>
</dbReference>
<dbReference type="Proteomes" id="UP000053593">
    <property type="component" value="Unassembled WGS sequence"/>
</dbReference>
<evidence type="ECO:0000313" key="1">
    <source>
        <dbReference type="EMBL" id="KIK59215.1"/>
    </source>
</evidence>
<accession>A0A0D0B6Y1</accession>
<reference evidence="1 2" key="1">
    <citation type="submission" date="2014-04" db="EMBL/GenBank/DDBJ databases">
        <title>Evolutionary Origins and Diversification of the Mycorrhizal Mutualists.</title>
        <authorList>
            <consortium name="DOE Joint Genome Institute"/>
            <consortium name="Mycorrhizal Genomics Consortium"/>
            <person name="Kohler A."/>
            <person name="Kuo A."/>
            <person name="Nagy L.G."/>
            <person name="Floudas D."/>
            <person name="Copeland A."/>
            <person name="Barry K.W."/>
            <person name="Cichocki N."/>
            <person name="Veneault-Fourrey C."/>
            <person name="LaButti K."/>
            <person name="Lindquist E.A."/>
            <person name="Lipzen A."/>
            <person name="Lundell T."/>
            <person name="Morin E."/>
            <person name="Murat C."/>
            <person name="Riley R."/>
            <person name="Ohm R."/>
            <person name="Sun H."/>
            <person name="Tunlid A."/>
            <person name="Henrissat B."/>
            <person name="Grigoriev I.V."/>
            <person name="Hibbett D.S."/>
            <person name="Martin F."/>
        </authorList>
    </citation>
    <scope>NUCLEOTIDE SEQUENCE [LARGE SCALE GENOMIC DNA]</scope>
    <source>
        <strain evidence="1 2">FD-317 M1</strain>
    </source>
</reference>
<dbReference type="OrthoDB" id="760868at2759"/>
<keyword evidence="2" id="KW-1185">Reference proteome</keyword>
<dbReference type="AlphaFoldDB" id="A0A0D0B6Y1"/>
<gene>
    <name evidence="1" type="ORF">GYMLUDRAFT_245300</name>
</gene>
<organism evidence="1 2">
    <name type="scientific">Collybiopsis luxurians FD-317 M1</name>
    <dbReference type="NCBI Taxonomy" id="944289"/>
    <lineage>
        <taxon>Eukaryota</taxon>
        <taxon>Fungi</taxon>
        <taxon>Dikarya</taxon>
        <taxon>Basidiomycota</taxon>
        <taxon>Agaricomycotina</taxon>
        <taxon>Agaricomycetes</taxon>
        <taxon>Agaricomycetidae</taxon>
        <taxon>Agaricales</taxon>
        <taxon>Marasmiineae</taxon>
        <taxon>Omphalotaceae</taxon>
        <taxon>Collybiopsis</taxon>
        <taxon>Collybiopsis luxurians</taxon>
    </lineage>
</organism>
<evidence type="ECO:0000313" key="2">
    <source>
        <dbReference type="Proteomes" id="UP000053593"/>
    </source>
</evidence>
<sequence length="323" mass="35495">MEAMVDQFQDELLPVVAQLTSRLSLRPALSVLLSPTSPSPRPSVIPLSSMYFDVYYFVSVPPPCLTPPKIQILRLTIKQHANYKQMLLHTYVTAITNDQLGENDRINGCKHAGSVLWNFVSNHTALPFSPFCPSFSGLAYPGLRTLRHPEQSIQQIITTTWDGIDAVVLSQLKLPLLEAIINCVLYNPSASLTIVGTTCPGSACTFFEKVHDKKLSIVMLASLMELEHAQIPESVREGWGGVGLGLPKAIADRKALEEALAEEEDKDDFDNEKVLNMNGDDVLSIRNPSGYQVATTSLTVEEQTFLMDVMRVAEQPPAATVGD</sequence>
<name>A0A0D0B6Y1_9AGAR</name>
<dbReference type="HOGENOM" id="CLU_860679_0_0_1"/>
<proteinExistence type="predicted"/>
<protein>
    <submittedName>
        <fullName evidence="1">Uncharacterized protein</fullName>
    </submittedName>
</protein>
<dbReference type="Gene3D" id="1.25.10.10">
    <property type="entry name" value="Leucine-rich Repeat Variant"/>
    <property type="match status" value="1"/>
</dbReference>